<dbReference type="InterPro" id="IPR002314">
    <property type="entry name" value="aa-tRNA-synt_IIb"/>
</dbReference>
<feature type="binding site" evidence="14">
    <location>
        <position position="527"/>
    </location>
    <ligand>
        <name>Zn(2+)</name>
        <dbReference type="ChEBI" id="CHEBI:29105"/>
        <note>catalytic</note>
    </ligand>
</feature>
<dbReference type="PROSITE" id="PS51880">
    <property type="entry name" value="TGS"/>
    <property type="match status" value="1"/>
</dbReference>
<comment type="subunit">
    <text evidence="14">Homodimer.</text>
</comment>
<dbReference type="InterPro" id="IPR004095">
    <property type="entry name" value="TGS"/>
</dbReference>
<dbReference type="InterPro" id="IPR033728">
    <property type="entry name" value="ThrRS_core"/>
</dbReference>
<feature type="binding site" evidence="14">
    <location>
        <position position="349"/>
    </location>
    <ligand>
        <name>Zn(2+)</name>
        <dbReference type="ChEBI" id="CHEBI:29105"/>
        <note>catalytic</note>
    </ligand>
</feature>
<keyword evidence="11 14" id="KW-0648">Protein biosynthesis</keyword>
<dbReference type="Gene3D" id="3.40.50.800">
    <property type="entry name" value="Anticodon-binding domain"/>
    <property type="match status" value="1"/>
</dbReference>
<dbReference type="InterPro" id="IPR006195">
    <property type="entry name" value="aa-tRNA-synth_II"/>
</dbReference>
<dbReference type="EMBL" id="FNCN01000039">
    <property type="protein sequence ID" value="SDI22426.1"/>
    <property type="molecule type" value="Genomic_DNA"/>
</dbReference>
<feature type="binding site" evidence="14">
    <location>
        <position position="400"/>
    </location>
    <ligand>
        <name>Zn(2+)</name>
        <dbReference type="ChEBI" id="CHEBI:29105"/>
        <note>catalytic</note>
    </ligand>
</feature>
<dbReference type="FunFam" id="3.30.980.10:FF:000005">
    <property type="entry name" value="Threonyl-tRNA synthetase, mitochondrial"/>
    <property type="match status" value="1"/>
</dbReference>
<dbReference type="OrthoDB" id="9802304at2"/>
<dbReference type="FunFam" id="3.30.54.20:FF:000003">
    <property type="entry name" value="Threonine--tRNA ligase"/>
    <property type="match status" value="1"/>
</dbReference>
<evidence type="ECO:0000256" key="2">
    <source>
        <dbReference type="ARBA" id="ARBA00008226"/>
    </source>
</evidence>
<dbReference type="EC" id="6.1.1.3" evidence="14"/>
<keyword evidence="8 14" id="KW-0862">Zinc</keyword>
<evidence type="ECO:0000256" key="6">
    <source>
        <dbReference type="ARBA" id="ARBA00022723"/>
    </source>
</evidence>
<evidence type="ECO:0000259" key="15">
    <source>
        <dbReference type="PROSITE" id="PS50862"/>
    </source>
</evidence>
<dbReference type="AlphaFoldDB" id="A0A1G8IU82"/>
<dbReference type="InterPro" id="IPR012947">
    <property type="entry name" value="tRNA_SAD"/>
</dbReference>
<dbReference type="FunFam" id="3.30.930.10:FF:000019">
    <property type="entry name" value="Threonine--tRNA ligase"/>
    <property type="match status" value="1"/>
</dbReference>
<evidence type="ECO:0000256" key="14">
    <source>
        <dbReference type="HAMAP-Rule" id="MF_00184"/>
    </source>
</evidence>
<comment type="catalytic activity">
    <reaction evidence="13 14">
        <text>tRNA(Thr) + L-threonine + ATP = L-threonyl-tRNA(Thr) + AMP + diphosphate + H(+)</text>
        <dbReference type="Rhea" id="RHEA:24624"/>
        <dbReference type="Rhea" id="RHEA-COMP:9670"/>
        <dbReference type="Rhea" id="RHEA-COMP:9704"/>
        <dbReference type="ChEBI" id="CHEBI:15378"/>
        <dbReference type="ChEBI" id="CHEBI:30616"/>
        <dbReference type="ChEBI" id="CHEBI:33019"/>
        <dbReference type="ChEBI" id="CHEBI:57926"/>
        <dbReference type="ChEBI" id="CHEBI:78442"/>
        <dbReference type="ChEBI" id="CHEBI:78534"/>
        <dbReference type="ChEBI" id="CHEBI:456215"/>
        <dbReference type="EC" id="6.1.1.3"/>
    </reaction>
</comment>
<dbReference type="FunFam" id="3.40.50.800:FF:000001">
    <property type="entry name" value="Threonine--tRNA ligase"/>
    <property type="match status" value="1"/>
</dbReference>
<dbReference type="Gene3D" id="3.30.980.10">
    <property type="entry name" value="Threonyl-trna Synthetase, Chain A, domain 2"/>
    <property type="match status" value="1"/>
</dbReference>
<keyword evidence="7 14" id="KW-0547">Nucleotide-binding</keyword>
<dbReference type="GO" id="GO:0006435">
    <property type="term" value="P:threonyl-tRNA aminoacylation"/>
    <property type="evidence" value="ECO:0007669"/>
    <property type="project" value="UniProtKB-UniRule"/>
</dbReference>
<keyword evidence="3 14" id="KW-0963">Cytoplasm</keyword>
<dbReference type="Pfam" id="PF03129">
    <property type="entry name" value="HGTP_anticodon"/>
    <property type="match status" value="1"/>
</dbReference>
<dbReference type="GO" id="GO:0000049">
    <property type="term" value="F:tRNA binding"/>
    <property type="evidence" value="ECO:0007669"/>
    <property type="project" value="UniProtKB-KW"/>
</dbReference>
<comment type="caution">
    <text evidence="14">Lacks conserved residue(s) required for the propagation of feature annotation.</text>
</comment>
<dbReference type="CDD" id="cd00860">
    <property type="entry name" value="ThrRS_anticodon"/>
    <property type="match status" value="1"/>
</dbReference>
<dbReference type="Pfam" id="PF00587">
    <property type="entry name" value="tRNA-synt_2b"/>
    <property type="match status" value="1"/>
</dbReference>
<dbReference type="InterPro" id="IPR045864">
    <property type="entry name" value="aa-tRNA-synth_II/BPL/LPL"/>
</dbReference>
<evidence type="ECO:0000256" key="8">
    <source>
        <dbReference type="ARBA" id="ARBA00022833"/>
    </source>
</evidence>
<evidence type="ECO:0000313" key="18">
    <source>
        <dbReference type="Proteomes" id="UP000198923"/>
    </source>
</evidence>
<keyword evidence="4 14" id="KW-0820">tRNA-binding</keyword>
<evidence type="ECO:0000313" key="17">
    <source>
        <dbReference type="EMBL" id="SDI22426.1"/>
    </source>
</evidence>
<keyword evidence="10 14" id="KW-0694">RNA-binding</keyword>
<evidence type="ECO:0000256" key="10">
    <source>
        <dbReference type="ARBA" id="ARBA00022884"/>
    </source>
</evidence>
<dbReference type="InterPro" id="IPR002320">
    <property type="entry name" value="Thr-tRNA-ligase_IIa"/>
</dbReference>
<dbReference type="Pfam" id="PF07973">
    <property type="entry name" value="tRNA_SAD"/>
    <property type="match status" value="1"/>
</dbReference>
<dbReference type="NCBIfam" id="TIGR00418">
    <property type="entry name" value="thrS"/>
    <property type="match status" value="1"/>
</dbReference>
<keyword evidence="18" id="KW-1185">Reference proteome</keyword>
<reference evidence="17 18" key="1">
    <citation type="submission" date="2016-10" db="EMBL/GenBank/DDBJ databases">
        <authorList>
            <person name="de Groot N.N."/>
        </authorList>
    </citation>
    <scope>NUCLEOTIDE SEQUENCE [LARGE SCALE GENOMIC DNA]</scope>
    <source>
        <strain evidence="17 18">CPCC 201354</strain>
    </source>
</reference>
<dbReference type="GO" id="GO:0046872">
    <property type="term" value="F:metal ion binding"/>
    <property type="evidence" value="ECO:0007669"/>
    <property type="project" value="UniProtKB-KW"/>
</dbReference>
<accession>A0A1G8IU82</accession>
<feature type="domain" description="TGS" evidence="16">
    <location>
        <begin position="1"/>
        <end position="60"/>
    </location>
</feature>
<evidence type="ECO:0000256" key="11">
    <source>
        <dbReference type="ARBA" id="ARBA00022917"/>
    </source>
</evidence>
<organism evidence="17 18">
    <name type="scientific">Sinosporangium album</name>
    <dbReference type="NCBI Taxonomy" id="504805"/>
    <lineage>
        <taxon>Bacteria</taxon>
        <taxon>Bacillati</taxon>
        <taxon>Actinomycetota</taxon>
        <taxon>Actinomycetes</taxon>
        <taxon>Streptosporangiales</taxon>
        <taxon>Streptosporangiaceae</taxon>
        <taxon>Sinosporangium</taxon>
    </lineage>
</organism>
<dbReference type="GO" id="GO:0005524">
    <property type="term" value="F:ATP binding"/>
    <property type="evidence" value="ECO:0007669"/>
    <property type="project" value="UniProtKB-UniRule"/>
</dbReference>
<dbReference type="CDD" id="cd00771">
    <property type="entry name" value="ThrRS_core"/>
    <property type="match status" value="1"/>
</dbReference>
<dbReference type="InterPro" id="IPR036621">
    <property type="entry name" value="Anticodon-bd_dom_sf"/>
</dbReference>
<dbReference type="InterPro" id="IPR047246">
    <property type="entry name" value="ThrRS_anticodon"/>
</dbReference>
<evidence type="ECO:0000256" key="9">
    <source>
        <dbReference type="ARBA" id="ARBA00022840"/>
    </source>
</evidence>
<dbReference type="InterPro" id="IPR004154">
    <property type="entry name" value="Anticodon-bd"/>
</dbReference>
<evidence type="ECO:0000256" key="3">
    <source>
        <dbReference type="ARBA" id="ARBA00022490"/>
    </source>
</evidence>
<dbReference type="PANTHER" id="PTHR11451:SF44">
    <property type="entry name" value="THREONINE--TRNA LIGASE, CHLOROPLASTIC_MITOCHONDRIAL 2"/>
    <property type="match status" value="1"/>
</dbReference>
<keyword evidence="12 14" id="KW-0030">Aminoacyl-tRNA synthetase</keyword>
<comment type="subcellular location">
    <subcellularLocation>
        <location evidence="1 14">Cytoplasm</location>
    </subcellularLocation>
</comment>
<keyword evidence="9 14" id="KW-0067">ATP-binding</keyword>
<evidence type="ECO:0000259" key="16">
    <source>
        <dbReference type="PROSITE" id="PS51880"/>
    </source>
</evidence>
<dbReference type="GO" id="GO:0004829">
    <property type="term" value="F:threonine-tRNA ligase activity"/>
    <property type="evidence" value="ECO:0007669"/>
    <property type="project" value="UniProtKB-UniRule"/>
</dbReference>
<evidence type="ECO:0000256" key="7">
    <source>
        <dbReference type="ARBA" id="ARBA00022741"/>
    </source>
</evidence>
<sequence>MSAVPELHITLAGAERAVAVGTTADEVLGGDRATVAARVNGRLADLATVLRDGDSVEPVAIDSEDGRAILRHSTAHVMAQAVQELFPEARLGIGPPVHNGFYYDFDVEQPFHPDDLKRIEKRMREIVKQGQLFRRRPVSDEEARQELAAEPYKLELIGLKGGAAAEESVEVGAGELTIYDNVDAKTGELCWKDLCRGPHLPSTRGIPAFKLMRSGGAYWRGSEKNPQLQRIYGTAWESRDKQDEYLRFLEEAEKRDHRKLGAELDLFSFPDELGSGLPVFHPKGGTIRRVMEDYSRRRHEEASYSFVNTPHITKENLYQISQHLDWYADGMFPPMELEGARYYLKPMNCPMHNLIFRSRGRSYRELPLRMFEFGAVYRYEKSGVVHGLTRVRGMTQDDAHIYCTREQMRDELTSLLRFVLALLRDYGLDDFYLELSTRDEEKSVGSLENWEEATETLREVALAEGLDLVLDPGGAAFYGPKISVQARDAIGRTWQMSTIQLDFNLPELFELEYQAADGSRQRPVMIHRALFGSIERFFGVLTEHYAGAFPPWLAPVQVVGIPIADAHIAYLRDVAKKLRERGIRVEVDGSDDRMQKKIRNAQRAKVPFMLLAGDDDIAAGAVSFRYRSGEQKNGVPVDDAIAEIVNAVERRIQV</sequence>
<dbReference type="SUPFAM" id="SSF52954">
    <property type="entry name" value="Class II aaRS ABD-related"/>
    <property type="match status" value="1"/>
</dbReference>
<dbReference type="Proteomes" id="UP000198923">
    <property type="component" value="Unassembled WGS sequence"/>
</dbReference>
<dbReference type="SUPFAM" id="SSF55186">
    <property type="entry name" value="ThrRS/AlaRS common domain"/>
    <property type="match status" value="1"/>
</dbReference>
<proteinExistence type="inferred from homology"/>
<comment type="cofactor">
    <cofactor evidence="14">
        <name>Zn(2+)</name>
        <dbReference type="ChEBI" id="CHEBI:29105"/>
    </cofactor>
    <text evidence="14">Binds 1 zinc ion per subunit.</text>
</comment>
<evidence type="ECO:0000256" key="5">
    <source>
        <dbReference type="ARBA" id="ARBA00022598"/>
    </source>
</evidence>
<keyword evidence="6 14" id="KW-0479">Metal-binding</keyword>
<gene>
    <name evidence="14" type="primary">thrS</name>
    <name evidence="17" type="ORF">SAMN05421505_13915</name>
</gene>
<dbReference type="GO" id="GO:0005737">
    <property type="term" value="C:cytoplasm"/>
    <property type="evidence" value="ECO:0007669"/>
    <property type="project" value="UniProtKB-SubCell"/>
</dbReference>
<dbReference type="Gene3D" id="3.30.54.20">
    <property type="match status" value="1"/>
</dbReference>
<dbReference type="PROSITE" id="PS50862">
    <property type="entry name" value="AA_TRNA_LIGASE_II"/>
    <property type="match status" value="1"/>
</dbReference>
<evidence type="ECO:0000256" key="4">
    <source>
        <dbReference type="ARBA" id="ARBA00022555"/>
    </source>
</evidence>
<dbReference type="STRING" id="504805.SAMN05421505_13915"/>
<feature type="domain" description="Aminoacyl-transfer RNA synthetases class-II family profile" evidence="15">
    <location>
        <begin position="287"/>
        <end position="550"/>
    </location>
</feature>
<keyword evidence="5 14" id="KW-0436">Ligase</keyword>
<dbReference type="RefSeq" id="WP_093174645.1">
    <property type="nucleotide sequence ID" value="NZ_FNCN01000039.1"/>
</dbReference>
<name>A0A1G8IU82_9ACTN</name>
<dbReference type="SUPFAM" id="SSF55681">
    <property type="entry name" value="Class II aaRS and biotin synthetases"/>
    <property type="match status" value="1"/>
</dbReference>
<dbReference type="InterPro" id="IPR018163">
    <property type="entry name" value="Thr/Ala-tRNA-synth_IIc_edit"/>
</dbReference>
<evidence type="ECO:0000256" key="13">
    <source>
        <dbReference type="ARBA" id="ARBA00049515"/>
    </source>
</evidence>
<protein>
    <recommendedName>
        <fullName evidence="14">Threonine--tRNA ligase</fullName>
        <ecNumber evidence="14">6.1.1.3</ecNumber>
    </recommendedName>
    <alternativeName>
        <fullName evidence="14">Threonyl-tRNA synthetase</fullName>
        <shortName evidence="14">ThrRS</shortName>
    </alternativeName>
</protein>
<comment type="similarity">
    <text evidence="2 14">Belongs to the class-II aminoacyl-tRNA synthetase family.</text>
</comment>
<evidence type="ECO:0000256" key="12">
    <source>
        <dbReference type="ARBA" id="ARBA00023146"/>
    </source>
</evidence>
<evidence type="ECO:0000256" key="1">
    <source>
        <dbReference type="ARBA" id="ARBA00004496"/>
    </source>
</evidence>
<dbReference type="HAMAP" id="MF_00184">
    <property type="entry name" value="Thr_tRNA_synth"/>
    <property type="match status" value="1"/>
</dbReference>
<dbReference type="PRINTS" id="PR01047">
    <property type="entry name" value="TRNASYNTHTHR"/>
</dbReference>
<dbReference type="Gene3D" id="3.30.930.10">
    <property type="entry name" value="Bira Bifunctional Protein, Domain 2"/>
    <property type="match status" value="1"/>
</dbReference>
<dbReference type="SMART" id="SM00863">
    <property type="entry name" value="tRNA_SAD"/>
    <property type="match status" value="1"/>
</dbReference>
<dbReference type="PANTHER" id="PTHR11451">
    <property type="entry name" value="THREONINE-TRNA LIGASE"/>
    <property type="match status" value="1"/>
</dbReference>